<gene>
    <name evidence="1" type="ORF">P5673_027468</name>
</gene>
<proteinExistence type="predicted"/>
<protein>
    <submittedName>
        <fullName evidence="1">Uncharacterized protein</fullName>
    </submittedName>
</protein>
<accession>A0AAD9UW14</accession>
<organism evidence="1 2">
    <name type="scientific">Acropora cervicornis</name>
    <name type="common">Staghorn coral</name>
    <dbReference type="NCBI Taxonomy" id="6130"/>
    <lineage>
        <taxon>Eukaryota</taxon>
        <taxon>Metazoa</taxon>
        <taxon>Cnidaria</taxon>
        <taxon>Anthozoa</taxon>
        <taxon>Hexacorallia</taxon>
        <taxon>Scleractinia</taxon>
        <taxon>Astrocoeniina</taxon>
        <taxon>Acroporidae</taxon>
        <taxon>Acropora</taxon>
    </lineage>
</organism>
<sequence length="76" mass="8565">MRIFGSTFLSYSRLFHIDVSCQQNSFLKLYSDPLLVLQAELSRDGAKCGEYSTGSIGCLYAYTGHLQSHKTTITFF</sequence>
<dbReference type="AlphaFoldDB" id="A0AAD9UW14"/>
<evidence type="ECO:0000313" key="1">
    <source>
        <dbReference type="EMBL" id="KAK2551675.1"/>
    </source>
</evidence>
<reference evidence="1" key="1">
    <citation type="journal article" date="2023" name="G3 (Bethesda)">
        <title>Whole genome assembly and annotation of the endangered Caribbean coral Acropora cervicornis.</title>
        <authorList>
            <person name="Selwyn J.D."/>
            <person name="Vollmer S.V."/>
        </authorList>
    </citation>
    <scope>NUCLEOTIDE SEQUENCE</scope>
    <source>
        <strain evidence="1">K2</strain>
    </source>
</reference>
<dbReference type="EMBL" id="JARQWQ010000095">
    <property type="protein sequence ID" value="KAK2551675.1"/>
    <property type="molecule type" value="Genomic_DNA"/>
</dbReference>
<evidence type="ECO:0000313" key="2">
    <source>
        <dbReference type="Proteomes" id="UP001249851"/>
    </source>
</evidence>
<comment type="caution">
    <text evidence="1">The sequence shown here is derived from an EMBL/GenBank/DDBJ whole genome shotgun (WGS) entry which is preliminary data.</text>
</comment>
<keyword evidence="2" id="KW-1185">Reference proteome</keyword>
<dbReference type="Proteomes" id="UP001249851">
    <property type="component" value="Unassembled WGS sequence"/>
</dbReference>
<name>A0AAD9UW14_ACRCE</name>
<reference evidence="1" key="2">
    <citation type="journal article" date="2023" name="Science">
        <title>Genomic signatures of disease resistance in endangered staghorn corals.</title>
        <authorList>
            <person name="Vollmer S.V."/>
            <person name="Selwyn J.D."/>
            <person name="Despard B.A."/>
            <person name="Roesel C.L."/>
        </authorList>
    </citation>
    <scope>NUCLEOTIDE SEQUENCE</scope>
    <source>
        <strain evidence="1">K2</strain>
    </source>
</reference>